<feature type="domain" description="BIG2" evidence="1">
    <location>
        <begin position="219"/>
        <end position="298"/>
    </location>
</feature>
<dbReference type="InterPro" id="IPR058154">
    <property type="entry name" value="Bxb1_TTP-like"/>
</dbReference>
<accession>A0A318K296</accession>
<sequence length="306" mass="31282">MPATNLTALKAAQRSLLLKPLDAAVFIAPWYTPAPAQLTDNGASLQPLPAAYQSVGLIDKKTGVAFARGITAAPIESYGELQPVRNDVTSDITTIEFQPQQTNAVTLNLATGANMQQVIANSSSGEVFFPQPASEQITYYSAIIIGKDGNDAAPIYVYKVLPKVAVSKYGGEQWNPTEVLAQKLTLVAFKDDTAGYAVAHGFGGLGWKQLVAKSGINYSATGIVVAPNTLAVPRTTASAPLVVTDQLGGLIANSSVVFSSSANSIATVAASGVVTGVAVGTATITASYTPAGGGAAMTATCAVTVS</sequence>
<keyword evidence="3" id="KW-1185">Reference proteome</keyword>
<dbReference type="AlphaFoldDB" id="A0A318K296"/>
<organism evidence="2 3">
    <name type="scientific">Nocardia tenerifensis</name>
    <dbReference type="NCBI Taxonomy" id="228006"/>
    <lineage>
        <taxon>Bacteria</taxon>
        <taxon>Bacillati</taxon>
        <taxon>Actinomycetota</taxon>
        <taxon>Actinomycetes</taxon>
        <taxon>Mycobacteriales</taxon>
        <taxon>Nocardiaceae</taxon>
        <taxon>Nocardia</taxon>
    </lineage>
</organism>
<dbReference type="Pfam" id="PF25681">
    <property type="entry name" value="Phage_TTP_17"/>
    <property type="match status" value="1"/>
</dbReference>
<dbReference type="EMBL" id="QJKF01000004">
    <property type="protein sequence ID" value="PXX65401.1"/>
    <property type="molecule type" value="Genomic_DNA"/>
</dbReference>
<dbReference type="Proteomes" id="UP000247569">
    <property type="component" value="Unassembled WGS sequence"/>
</dbReference>
<dbReference type="SMART" id="SM00635">
    <property type="entry name" value="BID_2"/>
    <property type="match status" value="1"/>
</dbReference>
<gene>
    <name evidence="2" type="ORF">DFR70_104465</name>
</gene>
<dbReference type="Pfam" id="PF02368">
    <property type="entry name" value="Big_2"/>
    <property type="match status" value="1"/>
</dbReference>
<proteinExistence type="predicted"/>
<dbReference type="InterPro" id="IPR003343">
    <property type="entry name" value="Big_2"/>
</dbReference>
<dbReference type="RefSeq" id="WP_040739826.1">
    <property type="nucleotide sequence ID" value="NZ_QJKF01000004.1"/>
</dbReference>
<evidence type="ECO:0000313" key="3">
    <source>
        <dbReference type="Proteomes" id="UP000247569"/>
    </source>
</evidence>
<dbReference type="InterPro" id="IPR008964">
    <property type="entry name" value="Invasin/intimin_cell_adhesion"/>
</dbReference>
<dbReference type="SUPFAM" id="SSF49373">
    <property type="entry name" value="Invasin/intimin cell-adhesion fragments"/>
    <property type="match status" value="1"/>
</dbReference>
<comment type="caution">
    <text evidence="2">The sequence shown here is derived from an EMBL/GenBank/DDBJ whole genome shotgun (WGS) entry which is preliminary data.</text>
</comment>
<evidence type="ECO:0000313" key="2">
    <source>
        <dbReference type="EMBL" id="PXX65401.1"/>
    </source>
</evidence>
<protein>
    <submittedName>
        <fullName evidence="2">Ig-like protein group 2</fullName>
    </submittedName>
</protein>
<name>A0A318K296_9NOCA</name>
<dbReference type="Gene3D" id="2.60.40.1080">
    <property type="match status" value="1"/>
</dbReference>
<evidence type="ECO:0000259" key="1">
    <source>
        <dbReference type="SMART" id="SM00635"/>
    </source>
</evidence>
<reference evidence="2 3" key="1">
    <citation type="submission" date="2018-05" db="EMBL/GenBank/DDBJ databases">
        <title>Genomic Encyclopedia of Type Strains, Phase IV (KMG-IV): sequencing the most valuable type-strain genomes for metagenomic binning, comparative biology and taxonomic classification.</title>
        <authorList>
            <person name="Goeker M."/>
        </authorList>
    </citation>
    <scope>NUCLEOTIDE SEQUENCE [LARGE SCALE GENOMIC DNA]</scope>
    <source>
        <strain evidence="2 3">DSM 44704</strain>
    </source>
</reference>